<name>A0A9P1D8C9_9DINO</name>
<keyword evidence="5" id="KW-1185">Reference proteome</keyword>
<organism evidence="3">
    <name type="scientific">Cladocopium goreaui</name>
    <dbReference type="NCBI Taxonomy" id="2562237"/>
    <lineage>
        <taxon>Eukaryota</taxon>
        <taxon>Sar</taxon>
        <taxon>Alveolata</taxon>
        <taxon>Dinophyceae</taxon>
        <taxon>Suessiales</taxon>
        <taxon>Symbiodiniaceae</taxon>
        <taxon>Cladocopium</taxon>
    </lineage>
</organism>
<gene>
    <name evidence="3" type="ORF">C1SCF055_LOCUS30745</name>
</gene>
<keyword evidence="2" id="KW-0812">Transmembrane</keyword>
<proteinExistence type="predicted"/>
<keyword evidence="2" id="KW-1133">Transmembrane helix</keyword>
<feature type="region of interest" description="Disordered" evidence="1">
    <location>
        <begin position="286"/>
        <end position="344"/>
    </location>
</feature>
<feature type="non-terminal residue" evidence="3">
    <location>
        <position position="360"/>
    </location>
</feature>
<dbReference type="OrthoDB" id="414847at2759"/>
<evidence type="ECO:0000256" key="1">
    <source>
        <dbReference type="SAM" id="MobiDB-lite"/>
    </source>
</evidence>
<evidence type="ECO:0000313" key="4">
    <source>
        <dbReference type="EMBL" id="CAL4792299.1"/>
    </source>
</evidence>
<dbReference type="AlphaFoldDB" id="A0A9P1D8C9"/>
<protein>
    <submittedName>
        <fullName evidence="4">Core-binding (CB) domain-containing protein</fullName>
    </submittedName>
</protein>
<dbReference type="EMBL" id="CAMXCT030003543">
    <property type="protein sequence ID" value="CAL4792299.1"/>
    <property type="molecule type" value="Genomic_DNA"/>
</dbReference>
<evidence type="ECO:0000313" key="3">
    <source>
        <dbReference type="EMBL" id="CAI4004987.1"/>
    </source>
</evidence>
<dbReference type="EMBL" id="CAMXCT010003543">
    <property type="protein sequence ID" value="CAI4004987.1"/>
    <property type="molecule type" value="Genomic_DNA"/>
</dbReference>
<dbReference type="EMBL" id="CAMXCT020003543">
    <property type="protein sequence ID" value="CAL1158362.1"/>
    <property type="molecule type" value="Genomic_DNA"/>
</dbReference>
<reference evidence="4 5" key="2">
    <citation type="submission" date="2024-05" db="EMBL/GenBank/DDBJ databases">
        <authorList>
            <person name="Chen Y."/>
            <person name="Shah S."/>
            <person name="Dougan E. K."/>
            <person name="Thang M."/>
            <person name="Chan C."/>
        </authorList>
    </citation>
    <scope>NUCLEOTIDE SEQUENCE [LARGE SCALE GENOMIC DNA]</scope>
</reference>
<accession>A0A9P1D8C9</accession>
<feature type="transmembrane region" description="Helical" evidence="2">
    <location>
        <begin position="81"/>
        <end position="100"/>
    </location>
</feature>
<feature type="compositionally biased region" description="Low complexity" evidence="1">
    <location>
        <begin position="315"/>
        <end position="324"/>
    </location>
</feature>
<evidence type="ECO:0000256" key="2">
    <source>
        <dbReference type="SAM" id="Phobius"/>
    </source>
</evidence>
<keyword evidence="2" id="KW-0472">Membrane</keyword>
<sequence>MRLSKSCETDRDVCSGNFTIKALRWWHKIAGVSHLMICFSPLVDSFLKTKLSKDRREAPPLPLWVIFRWERRILQGASTTYEVMMLGAFLLITWAGLRFADAQRLNIDSLVFNFQELRGLVWRSKTMAAGHPFGAQAAGLCSKGTYTWLFKFLQTWDQVMTSLQLQRSKVDFLIPSMEPDGTFQVFEPLNYAETTRIFRAMLLTPWKKFQDQHPLAHLQQTYTLHSMKATLLSFGPQLGSLVSDSDRLLQGHHQDPKHSLNLYGRDSVWGSLRYQSTIIMEIQKGWRPKTAQHRGGQFPLTEPTVEQLDSDTESSSDSSQGDSSSSEELEPNANKKALVPDPCQADEATFAKHRKVTHAM</sequence>
<reference evidence="3" key="1">
    <citation type="submission" date="2022-10" db="EMBL/GenBank/DDBJ databases">
        <authorList>
            <person name="Chen Y."/>
            <person name="Dougan E. K."/>
            <person name="Chan C."/>
            <person name="Rhodes N."/>
            <person name="Thang M."/>
        </authorList>
    </citation>
    <scope>NUCLEOTIDE SEQUENCE</scope>
</reference>
<dbReference type="Proteomes" id="UP001152797">
    <property type="component" value="Unassembled WGS sequence"/>
</dbReference>
<comment type="caution">
    <text evidence="3">The sequence shown here is derived from an EMBL/GenBank/DDBJ whole genome shotgun (WGS) entry which is preliminary data.</text>
</comment>
<evidence type="ECO:0000313" key="5">
    <source>
        <dbReference type="Proteomes" id="UP001152797"/>
    </source>
</evidence>